<feature type="transmembrane region" description="Helical" evidence="1">
    <location>
        <begin position="92"/>
        <end position="112"/>
    </location>
</feature>
<protein>
    <recommendedName>
        <fullName evidence="2">Nodulin-like domain-containing protein</fullName>
    </recommendedName>
</protein>
<evidence type="ECO:0000313" key="4">
    <source>
        <dbReference type="Proteomes" id="UP000797356"/>
    </source>
</evidence>
<evidence type="ECO:0000256" key="1">
    <source>
        <dbReference type="SAM" id="Phobius"/>
    </source>
</evidence>
<dbReference type="Pfam" id="PF06813">
    <property type="entry name" value="Nodulin-like"/>
    <property type="match status" value="1"/>
</dbReference>
<sequence length="114" mass="12800">MGLSIAIFTNLLSILFGDYLAAFLLMLTIVPTTVCIAAMFFLYESPVDVAVVEDEIETKYFRTINIMAVVIVVYLLAYDLTSNHDATMSHVFMAVLLAALVGVPIYIAMLWWRR</sequence>
<keyword evidence="4" id="KW-1185">Reference proteome</keyword>
<keyword evidence="1" id="KW-0812">Transmembrane</keyword>
<feature type="domain" description="Nodulin-like" evidence="2">
    <location>
        <begin position="1"/>
        <end position="108"/>
    </location>
</feature>
<comment type="caution">
    <text evidence="3">The sequence shown here is derived from an EMBL/GenBank/DDBJ whole genome shotgun (WGS) entry which is preliminary data.</text>
</comment>
<dbReference type="AlphaFoldDB" id="A0A8K0IQ47"/>
<reference evidence="3" key="2">
    <citation type="submission" date="2019-07" db="EMBL/GenBank/DDBJ databases">
        <authorList>
            <person name="Yang Y."/>
            <person name="Bocs S."/>
            <person name="Baudouin L."/>
        </authorList>
    </citation>
    <scope>NUCLEOTIDE SEQUENCE</scope>
    <source>
        <tissue evidence="3">Spear leaf of Hainan Tall coconut</tissue>
    </source>
</reference>
<evidence type="ECO:0000259" key="2">
    <source>
        <dbReference type="Pfam" id="PF06813"/>
    </source>
</evidence>
<dbReference type="OrthoDB" id="410267at2759"/>
<dbReference type="EMBL" id="CM017882">
    <property type="protein sequence ID" value="KAG1364065.1"/>
    <property type="molecule type" value="Genomic_DNA"/>
</dbReference>
<dbReference type="InterPro" id="IPR010658">
    <property type="entry name" value="Nodulin-like"/>
</dbReference>
<keyword evidence="1" id="KW-1133">Transmembrane helix</keyword>
<feature type="transmembrane region" description="Helical" evidence="1">
    <location>
        <begin position="20"/>
        <end position="43"/>
    </location>
</feature>
<dbReference type="Proteomes" id="UP000797356">
    <property type="component" value="Chromosome 11"/>
</dbReference>
<feature type="transmembrane region" description="Helical" evidence="1">
    <location>
        <begin position="64"/>
        <end position="80"/>
    </location>
</feature>
<name>A0A8K0IQ47_COCNU</name>
<accession>A0A8K0IQ47</accession>
<keyword evidence="1" id="KW-0472">Membrane</keyword>
<evidence type="ECO:0000313" key="3">
    <source>
        <dbReference type="EMBL" id="KAG1364065.1"/>
    </source>
</evidence>
<organism evidence="3 4">
    <name type="scientific">Cocos nucifera</name>
    <name type="common">Coconut palm</name>
    <dbReference type="NCBI Taxonomy" id="13894"/>
    <lineage>
        <taxon>Eukaryota</taxon>
        <taxon>Viridiplantae</taxon>
        <taxon>Streptophyta</taxon>
        <taxon>Embryophyta</taxon>
        <taxon>Tracheophyta</taxon>
        <taxon>Spermatophyta</taxon>
        <taxon>Magnoliopsida</taxon>
        <taxon>Liliopsida</taxon>
        <taxon>Arecaceae</taxon>
        <taxon>Arecoideae</taxon>
        <taxon>Cocoseae</taxon>
        <taxon>Attaleinae</taxon>
        <taxon>Cocos</taxon>
    </lineage>
</organism>
<reference evidence="3" key="1">
    <citation type="journal article" date="2017" name="Gigascience">
        <title>The genome draft of coconut (Cocos nucifera).</title>
        <authorList>
            <person name="Xiao Y."/>
            <person name="Xu P."/>
            <person name="Fan H."/>
            <person name="Baudouin L."/>
            <person name="Xia W."/>
            <person name="Bocs S."/>
            <person name="Xu J."/>
            <person name="Li Q."/>
            <person name="Guo A."/>
            <person name="Zhou L."/>
            <person name="Li J."/>
            <person name="Wu Y."/>
            <person name="Ma Z."/>
            <person name="Armero A."/>
            <person name="Issali A.E."/>
            <person name="Liu N."/>
            <person name="Peng M."/>
            <person name="Yang Y."/>
        </authorList>
    </citation>
    <scope>NUCLEOTIDE SEQUENCE</scope>
    <source>
        <tissue evidence="3">Spear leaf of Hainan Tall coconut</tissue>
    </source>
</reference>
<gene>
    <name evidence="3" type="ORF">COCNU_11G008920</name>
</gene>
<proteinExistence type="predicted"/>